<proteinExistence type="predicted"/>
<dbReference type="EMBL" id="AOJK01000072">
    <property type="protein sequence ID" value="ELZ40392.1"/>
    <property type="molecule type" value="Genomic_DNA"/>
</dbReference>
<keyword evidence="2" id="KW-1185">Reference proteome</keyword>
<dbReference type="PATRIC" id="fig|1227465.4.peg.3052"/>
<dbReference type="Proteomes" id="UP000011586">
    <property type="component" value="Unassembled WGS sequence"/>
</dbReference>
<comment type="caution">
    <text evidence="1">The sequence shown here is derived from an EMBL/GenBank/DDBJ whole genome shotgun (WGS) entry which is preliminary data.</text>
</comment>
<evidence type="ECO:0000313" key="1">
    <source>
        <dbReference type="EMBL" id="ELZ40392.1"/>
    </source>
</evidence>
<protein>
    <submittedName>
        <fullName evidence="1">3-isopropylmalate dehydratase, small subunit</fullName>
    </submittedName>
</protein>
<organism evidence="1 2">
    <name type="scientific">Halorubrum californiense DSM 19288</name>
    <dbReference type="NCBI Taxonomy" id="1227465"/>
    <lineage>
        <taxon>Archaea</taxon>
        <taxon>Methanobacteriati</taxon>
        <taxon>Methanobacteriota</taxon>
        <taxon>Stenosarchaea group</taxon>
        <taxon>Halobacteria</taxon>
        <taxon>Halobacteriales</taxon>
        <taxon>Haloferacaceae</taxon>
        <taxon>Halorubrum</taxon>
    </lineage>
</organism>
<evidence type="ECO:0000313" key="2">
    <source>
        <dbReference type="Proteomes" id="UP000011586"/>
    </source>
</evidence>
<gene>
    <name evidence="1" type="ORF">C463_15775</name>
</gene>
<dbReference type="AlphaFoldDB" id="M0E0B8"/>
<name>M0E0B8_9EURY</name>
<sequence>YGDTVIDVDVDDAMREALVEGIWDTTALMYSNRSKVDETVADLPYVEGDD</sequence>
<accession>M0E0B8</accession>
<reference evidence="1 2" key="1">
    <citation type="journal article" date="2014" name="PLoS Genet.">
        <title>Phylogenetically driven sequencing of extremely halophilic archaea reveals strategies for static and dynamic osmo-response.</title>
        <authorList>
            <person name="Becker E.A."/>
            <person name="Seitzer P.M."/>
            <person name="Tritt A."/>
            <person name="Larsen D."/>
            <person name="Krusor M."/>
            <person name="Yao A.I."/>
            <person name="Wu D."/>
            <person name="Madern D."/>
            <person name="Eisen J.A."/>
            <person name="Darling A.E."/>
            <person name="Facciotti M.T."/>
        </authorList>
    </citation>
    <scope>NUCLEOTIDE SEQUENCE [LARGE SCALE GENOMIC DNA]</scope>
    <source>
        <strain evidence="1 2">DSM 19288</strain>
    </source>
</reference>
<feature type="non-terminal residue" evidence="1">
    <location>
        <position position="1"/>
    </location>
</feature>